<dbReference type="PANTHER" id="PTHR30537">
    <property type="entry name" value="HTH-TYPE TRANSCRIPTIONAL REGULATOR"/>
    <property type="match status" value="1"/>
</dbReference>
<dbReference type="InterPro" id="IPR000847">
    <property type="entry name" value="LysR_HTH_N"/>
</dbReference>
<keyword evidence="4" id="KW-0804">Transcription</keyword>
<dbReference type="Pfam" id="PF03466">
    <property type="entry name" value="LysR_substrate"/>
    <property type="match status" value="1"/>
</dbReference>
<evidence type="ECO:0000256" key="3">
    <source>
        <dbReference type="ARBA" id="ARBA00023125"/>
    </source>
</evidence>
<sequence length="306" mass="33396">MSPETLAALPVFLRVARLGSFRAAADQLEVSPSAVSQNLRALETRLGVRLLNRTTRRVGLTEAGERLQAQAAPAIAALADALEQVEADRDRPAGLLRINLARGVWPTVAERLPGFSARYPEVQVELFADDGLSDLVAGGFDAGIRLGECLSRDMVALPVTPPLRMAVVGSPGYFERHPPPREPADLAAHQCIHFRFTSSGRLVPWEFLRDGQEYSVEVGGRLILNDGAMAQAAALRGLGLAQLFENNVADDIAAGRLVRVLEPHYVSFPGFYIYYPARRQLPPKLRAFVDCLREPLRDHGPQPALP</sequence>
<comment type="caution">
    <text evidence="6">The sequence shown here is derived from an EMBL/GenBank/DDBJ whole genome shotgun (WGS) entry which is preliminary data.</text>
</comment>
<dbReference type="Gene3D" id="1.10.10.10">
    <property type="entry name" value="Winged helix-like DNA-binding domain superfamily/Winged helix DNA-binding domain"/>
    <property type="match status" value="1"/>
</dbReference>
<dbReference type="PANTHER" id="PTHR30537:SF1">
    <property type="entry name" value="HTH-TYPE TRANSCRIPTIONAL REGULATOR PGRR"/>
    <property type="match status" value="1"/>
</dbReference>
<dbReference type="Proteomes" id="UP001501727">
    <property type="component" value="Unassembled WGS sequence"/>
</dbReference>
<feature type="domain" description="HTH lysR-type" evidence="5">
    <location>
        <begin position="4"/>
        <end position="61"/>
    </location>
</feature>
<evidence type="ECO:0000256" key="1">
    <source>
        <dbReference type="ARBA" id="ARBA00009437"/>
    </source>
</evidence>
<keyword evidence="3" id="KW-0238">DNA-binding</keyword>
<evidence type="ECO:0000313" key="6">
    <source>
        <dbReference type="EMBL" id="GAA3913260.1"/>
    </source>
</evidence>
<gene>
    <name evidence="6" type="ORF">GCM10022229_02440</name>
</gene>
<protein>
    <submittedName>
        <fullName evidence="6">LysR family transcriptional regulator</fullName>
    </submittedName>
</protein>
<dbReference type="PROSITE" id="PS50931">
    <property type="entry name" value="HTH_LYSR"/>
    <property type="match status" value="1"/>
</dbReference>
<evidence type="ECO:0000313" key="7">
    <source>
        <dbReference type="Proteomes" id="UP001501727"/>
    </source>
</evidence>
<dbReference type="InterPro" id="IPR036388">
    <property type="entry name" value="WH-like_DNA-bd_sf"/>
</dbReference>
<dbReference type="EMBL" id="BAAAZU010000001">
    <property type="protein sequence ID" value="GAA3913260.1"/>
    <property type="molecule type" value="Genomic_DNA"/>
</dbReference>
<dbReference type="InterPro" id="IPR005119">
    <property type="entry name" value="LysR_subst-bd"/>
</dbReference>
<evidence type="ECO:0000259" key="5">
    <source>
        <dbReference type="PROSITE" id="PS50931"/>
    </source>
</evidence>
<name>A0ABP7M644_9GAMM</name>
<dbReference type="Gene3D" id="3.40.190.290">
    <property type="match status" value="1"/>
</dbReference>
<comment type="similarity">
    <text evidence="1">Belongs to the LysR transcriptional regulatory family.</text>
</comment>
<dbReference type="SUPFAM" id="SSF53850">
    <property type="entry name" value="Periplasmic binding protein-like II"/>
    <property type="match status" value="1"/>
</dbReference>
<dbReference type="SUPFAM" id="SSF46785">
    <property type="entry name" value="Winged helix' DNA-binding domain"/>
    <property type="match status" value="1"/>
</dbReference>
<dbReference type="CDD" id="cd08474">
    <property type="entry name" value="PBP2_CrgA_like_5"/>
    <property type="match status" value="1"/>
</dbReference>
<keyword evidence="2" id="KW-0805">Transcription regulation</keyword>
<dbReference type="InterPro" id="IPR036390">
    <property type="entry name" value="WH_DNA-bd_sf"/>
</dbReference>
<keyword evidence="7" id="KW-1185">Reference proteome</keyword>
<dbReference type="InterPro" id="IPR058163">
    <property type="entry name" value="LysR-type_TF_proteobact-type"/>
</dbReference>
<evidence type="ECO:0000256" key="4">
    <source>
        <dbReference type="ARBA" id="ARBA00023163"/>
    </source>
</evidence>
<organism evidence="6 7">
    <name type="scientific">Luteimonas lutimaris</name>
    <dbReference type="NCBI Taxonomy" id="698645"/>
    <lineage>
        <taxon>Bacteria</taxon>
        <taxon>Pseudomonadati</taxon>
        <taxon>Pseudomonadota</taxon>
        <taxon>Gammaproteobacteria</taxon>
        <taxon>Lysobacterales</taxon>
        <taxon>Lysobacteraceae</taxon>
        <taxon>Luteimonas</taxon>
    </lineage>
</organism>
<accession>A0ABP7M644</accession>
<reference evidence="7" key="1">
    <citation type="journal article" date="2019" name="Int. J. Syst. Evol. Microbiol.">
        <title>The Global Catalogue of Microorganisms (GCM) 10K type strain sequencing project: providing services to taxonomists for standard genome sequencing and annotation.</title>
        <authorList>
            <consortium name="The Broad Institute Genomics Platform"/>
            <consortium name="The Broad Institute Genome Sequencing Center for Infectious Disease"/>
            <person name="Wu L."/>
            <person name="Ma J."/>
        </authorList>
    </citation>
    <scope>NUCLEOTIDE SEQUENCE [LARGE SCALE GENOMIC DNA]</scope>
    <source>
        <strain evidence="7">JCM 16916</strain>
    </source>
</reference>
<dbReference type="RefSeq" id="WP_344758092.1">
    <property type="nucleotide sequence ID" value="NZ_BAAAZU010000001.1"/>
</dbReference>
<proteinExistence type="inferred from homology"/>
<evidence type="ECO:0000256" key="2">
    <source>
        <dbReference type="ARBA" id="ARBA00023015"/>
    </source>
</evidence>
<dbReference type="Pfam" id="PF00126">
    <property type="entry name" value="HTH_1"/>
    <property type="match status" value="1"/>
</dbReference>